<feature type="compositionally biased region" description="Basic and acidic residues" evidence="5">
    <location>
        <begin position="238"/>
        <end position="253"/>
    </location>
</feature>
<evidence type="ECO:0000256" key="4">
    <source>
        <dbReference type="ARBA" id="ARBA00023136"/>
    </source>
</evidence>
<dbReference type="Pfam" id="PF13903">
    <property type="entry name" value="Claudin_2"/>
    <property type="match status" value="1"/>
</dbReference>
<dbReference type="OrthoDB" id="6140671at2759"/>
<comment type="caution">
    <text evidence="7">The sequence shown here is derived from an EMBL/GenBank/DDBJ whole genome shotgun (WGS) entry which is preliminary data.</text>
</comment>
<feature type="compositionally biased region" description="Polar residues" evidence="5">
    <location>
        <begin position="278"/>
        <end position="307"/>
    </location>
</feature>
<organism evidence="7 8">
    <name type="scientific">Fasciolopsis buskii</name>
    <dbReference type="NCBI Taxonomy" id="27845"/>
    <lineage>
        <taxon>Eukaryota</taxon>
        <taxon>Metazoa</taxon>
        <taxon>Spiralia</taxon>
        <taxon>Lophotrochozoa</taxon>
        <taxon>Platyhelminthes</taxon>
        <taxon>Trematoda</taxon>
        <taxon>Digenea</taxon>
        <taxon>Plagiorchiida</taxon>
        <taxon>Echinostomata</taxon>
        <taxon>Echinostomatoidea</taxon>
        <taxon>Fasciolidae</taxon>
        <taxon>Fasciolopsis</taxon>
    </lineage>
</organism>
<dbReference type="Proteomes" id="UP000728185">
    <property type="component" value="Unassembled WGS sequence"/>
</dbReference>
<protein>
    <submittedName>
        <fullName evidence="7">PMP-22/EMP/MP20/Claudin tight junction</fullName>
    </submittedName>
</protein>
<dbReference type="PANTHER" id="PTHR21284">
    <property type="entry name" value="EG:80H7.2 PROTEIN"/>
    <property type="match status" value="1"/>
</dbReference>
<evidence type="ECO:0000256" key="1">
    <source>
        <dbReference type="ARBA" id="ARBA00004141"/>
    </source>
</evidence>
<accession>A0A8E0VG42</accession>
<evidence type="ECO:0000256" key="3">
    <source>
        <dbReference type="ARBA" id="ARBA00022989"/>
    </source>
</evidence>
<sequence>MRIKHRIKHSPFSEWRYFLGCTLSFFTVGSCIISFVTPYWLQSWSRLHTAFQRLGLWEFCLKGYIQRLDVNMISYYDCWWILSPYYSAVFPNLVPFWFIVIQVLMSVALAIQVILFVLLVVYLCERIRHVERRAFALRMMCVGHSLTVCAIFPSVIVFGINYTDPDWMPQPKFNWPSWSFGLAILSGFGALYSALCFGLMDREMRRDLQDWMLDFPMSTKIKHRRRWQLRRRHWSEDAEHLPPAKPTKPESTRMPESLLMSEFSEATPSNLRPYPGSESISNSQLTEVLSGSRTPTNNNVTSQGSEV</sequence>
<name>A0A8E0VG42_9TREM</name>
<feature type="transmembrane region" description="Helical" evidence="6">
    <location>
        <begin position="21"/>
        <end position="41"/>
    </location>
</feature>
<keyword evidence="8" id="KW-1185">Reference proteome</keyword>
<feature type="region of interest" description="Disordered" evidence="5">
    <location>
        <begin position="238"/>
        <end position="307"/>
    </location>
</feature>
<feature type="transmembrane region" description="Helical" evidence="6">
    <location>
        <begin position="135"/>
        <end position="160"/>
    </location>
</feature>
<evidence type="ECO:0000256" key="5">
    <source>
        <dbReference type="SAM" id="MobiDB-lite"/>
    </source>
</evidence>
<evidence type="ECO:0000256" key="2">
    <source>
        <dbReference type="ARBA" id="ARBA00022692"/>
    </source>
</evidence>
<keyword evidence="3 6" id="KW-1133">Transmembrane helix</keyword>
<evidence type="ECO:0000313" key="8">
    <source>
        <dbReference type="Proteomes" id="UP000728185"/>
    </source>
</evidence>
<comment type="subcellular location">
    <subcellularLocation>
        <location evidence="1">Membrane</location>
        <topology evidence="1">Multi-pass membrane protein</topology>
    </subcellularLocation>
</comment>
<feature type="transmembrane region" description="Helical" evidence="6">
    <location>
        <begin position="96"/>
        <end position="123"/>
    </location>
</feature>
<dbReference type="Gene3D" id="1.20.140.150">
    <property type="match status" value="1"/>
</dbReference>
<evidence type="ECO:0000313" key="7">
    <source>
        <dbReference type="EMBL" id="KAA0184021.1"/>
    </source>
</evidence>
<feature type="transmembrane region" description="Helical" evidence="6">
    <location>
        <begin position="180"/>
        <end position="200"/>
    </location>
</feature>
<reference evidence="7" key="1">
    <citation type="submission" date="2019-05" db="EMBL/GenBank/DDBJ databases">
        <title>Annotation for the trematode Fasciolopsis buski.</title>
        <authorList>
            <person name="Choi Y.-J."/>
        </authorList>
    </citation>
    <scope>NUCLEOTIDE SEQUENCE</scope>
    <source>
        <strain evidence="7">HT</strain>
        <tissue evidence="7">Whole worm</tissue>
    </source>
</reference>
<keyword evidence="2 6" id="KW-0812">Transmembrane</keyword>
<dbReference type="EMBL" id="LUCM01011403">
    <property type="protein sequence ID" value="KAA0184021.1"/>
    <property type="molecule type" value="Genomic_DNA"/>
</dbReference>
<evidence type="ECO:0000256" key="6">
    <source>
        <dbReference type="SAM" id="Phobius"/>
    </source>
</evidence>
<dbReference type="AlphaFoldDB" id="A0A8E0VG42"/>
<dbReference type="GO" id="GO:0016020">
    <property type="term" value="C:membrane"/>
    <property type="evidence" value="ECO:0007669"/>
    <property type="project" value="UniProtKB-SubCell"/>
</dbReference>
<dbReference type="PROSITE" id="PS51257">
    <property type="entry name" value="PROKAR_LIPOPROTEIN"/>
    <property type="match status" value="1"/>
</dbReference>
<gene>
    <name evidence="7" type="ORF">FBUS_03170</name>
</gene>
<dbReference type="PANTHER" id="PTHR21284:SF12">
    <property type="entry name" value="EG:80H7.2 PROTEIN"/>
    <property type="match status" value="1"/>
</dbReference>
<keyword evidence="4 6" id="KW-0472">Membrane</keyword>
<dbReference type="InterPro" id="IPR004031">
    <property type="entry name" value="PMP22/EMP/MP20/Claudin"/>
</dbReference>
<proteinExistence type="predicted"/>